<evidence type="ECO:0000313" key="3">
    <source>
        <dbReference type="EMBL" id="TNV85852.1"/>
    </source>
</evidence>
<feature type="compositionally biased region" description="Polar residues" evidence="1">
    <location>
        <begin position="1064"/>
        <end position="1074"/>
    </location>
</feature>
<organism evidence="3 4">
    <name type="scientific">Halteria grandinella</name>
    <dbReference type="NCBI Taxonomy" id="5974"/>
    <lineage>
        <taxon>Eukaryota</taxon>
        <taxon>Sar</taxon>
        <taxon>Alveolata</taxon>
        <taxon>Ciliophora</taxon>
        <taxon>Intramacronucleata</taxon>
        <taxon>Spirotrichea</taxon>
        <taxon>Stichotrichia</taxon>
        <taxon>Sporadotrichida</taxon>
        <taxon>Halteriidae</taxon>
        <taxon>Halteria</taxon>
    </lineage>
</organism>
<name>A0A8J8P0T6_HALGN</name>
<dbReference type="GO" id="GO:0005524">
    <property type="term" value="F:ATP binding"/>
    <property type="evidence" value="ECO:0007669"/>
    <property type="project" value="InterPro"/>
</dbReference>
<dbReference type="InterPro" id="IPR011009">
    <property type="entry name" value="Kinase-like_dom_sf"/>
</dbReference>
<dbReference type="EMBL" id="RRYP01001509">
    <property type="protein sequence ID" value="TNV85852.1"/>
    <property type="molecule type" value="Genomic_DNA"/>
</dbReference>
<comment type="caution">
    <text evidence="3">The sequence shown here is derived from an EMBL/GenBank/DDBJ whole genome shotgun (WGS) entry which is preliminary data.</text>
</comment>
<sequence length="1261" mass="141829">MIDQTTSSVLLDRQNGRKPSSIEGRDGLKIQIQQATSPKTRTPKASKEDTLLKNALDPNLYYNFTSFKPDNTTTAAKSHNINQPFNIQGIAPSHETGAKINQQERYQELNENKKSTIKPKGSFFDKFSQELNGDFIFRAPTECPIFEKEFLAFLDSESPLSPSNGRSKASGFSLSANQLGLLMPCLADVRTTQFIEESDQTAVNACNENTQVKRQSTKHFDKSILYGEGKFLLGILSKYILLFSIDKTSLNKIKNDETYCLETLASRVTLQAVLNVEFAQLHLQKIKREFTLTQRGFTHEFTILAAIKTPQLLCTLSAHQLLQPELIRCVLKAWVSLFNDWVVRSESLKRYEILKELGVGGQGRVFKIQKRKANNSGMRQENGPDNSILNEGLIGQGKQGGQQSMGVLSEQKSEQKLFAIKVVKKLSILQKSEYHQLQMLMEIRIQRELNMCGNTVKLVKLYETDKYLNILMEYQQGGSLGDMLTKQVPFKEDSIRIVMAQLLLSIDFMSRKNIIHRDIKPENILINQSTGSNLDIRIADFGFALDLSNTLQVQYSRPFMCGTPGFVAPEIANQQHYGLKADIFSAGSILFSLLTGRNLFDGSLPGGIMRQNKECKTSECISYLKKTGCCSRQARKLTAFLLEKDYTSRPSAQDALMHPWFEEMQDALIGSFKMNQLLVRVPGGGSPWQIIQKELIQREKRFQSNNSKVRLSSNLGKDLLSSHEWKSLGRQNNNNFEQAKDNNSSFQYQQQLGNFQDVRKMMLTNGSKINLRLKGHAQQFLPSEGKFANALDLYNSMPAKDGEDTMRNAAQKKSLDGNMQGSQAILHGSHVKQTNTFSQFLNNNRVERNSESPFNYLKIISDFNERSNSMNGSNHNHNSFNQKQKNLCGSEPRMNVLHEFLFGGGQVVNSNIDLQIGGGGAIYPPKQRNTDINRGTQFAALTPKIANRKSGGASINFGIQNWQSNANIVSPSNTNGPKNGIRLSNKQEDKMFILNNQQINQPIFRENLAIKRLDSKKRALQNRKSLGNGQEIDTAIQNGGFLSLGHQQRQRILEQVIVPTDQTLQNSSKNLNTYRTKEDTEQGNTNNPKSFHQEKKKRYRPLKDLSSISPNQKKQAHDESISPQIKNKNNRPNSTQQNLPQSSLKEPVLQSSAQIEGGAFDVALVQPTFGRQLFQQLSIESEQGVDLVEQNSLIGVESNELESCTIVPRESGGMGYICKVFPIPLKAKVDTKQTDKSHVDSSRGFQLMANLNVPRTNRLFL</sequence>
<dbReference type="SUPFAM" id="SSF56112">
    <property type="entry name" value="Protein kinase-like (PK-like)"/>
    <property type="match status" value="1"/>
</dbReference>
<dbReference type="SMART" id="SM00220">
    <property type="entry name" value="S_TKc"/>
    <property type="match status" value="1"/>
</dbReference>
<dbReference type="AlphaFoldDB" id="A0A8J8P0T6"/>
<feature type="region of interest" description="Disordered" evidence="1">
    <location>
        <begin position="1064"/>
        <end position="1150"/>
    </location>
</feature>
<feature type="domain" description="Protein kinase" evidence="2">
    <location>
        <begin position="351"/>
        <end position="661"/>
    </location>
</feature>
<evidence type="ECO:0000313" key="4">
    <source>
        <dbReference type="Proteomes" id="UP000785679"/>
    </source>
</evidence>
<dbReference type="Proteomes" id="UP000785679">
    <property type="component" value="Unassembled WGS sequence"/>
</dbReference>
<dbReference type="GO" id="GO:0004672">
    <property type="term" value="F:protein kinase activity"/>
    <property type="evidence" value="ECO:0007669"/>
    <property type="project" value="InterPro"/>
</dbReference>
<evidence type="ECO:0000259" key="2">
    <source>
        <dbReference type="PROSITE" id="PS50011"/>
    </source>
</evidence>
<evidence type="ECO:0000256" key="1">
    <source>
        <dbReference type="SAM" id="MobiDB-lite"/>
    </source>
</evidence>
<dbReference type="OrthoDB" id="310217at2759"/>
<dbReference type="PANTHER" id="PTHR24347">
    <property type="entry name" value="SERINE/THREONINE-PROTEIN KINASE"/>
    <property type="match status" value="1"/>
</dbReference>
<feature type="region of interest" description="Disordered" evidence="1">
    <location>
        <begin position="1"/>
        <end position="26"/>
    </location>
</feature>
<dbReference type="PROSITE" id="PS50011">
    <property type="entry name" value="PROTEIN_KINASE_DOM"/>
    <property type="match status" value="1"/>
</dbReference>
<reference evidence="3" key="1">
    <citation type="submission" date="2019-06" db="EMBL/GenBank/DDBJ databases">
        <authorList>
            <person name="Zheng W."/>
        </authorList>
    </citation>
    <scope>NUCLEOTIDE SEQUENCE</scope>
    <source>
        <strain evidence="3">QDHG01</strain>
    </source>
</reference>
<dbReference type="InterPro" id="IPR008271">
    <property type="entry name" value="Ser/Thr_kinase_AS"/>
</dbReference>
<dbReference type="PROSITE" id="PS00108">
    <property type="entry name" value="PROTEIN_KINASE_ST"/>
    <property type="match status" value="1"/>
</dbReference>
<proteinExistence type="predicted"/>
<dbReference type="Gene3D" id="1.10.510.10">
    <property type="entry name" value="Transferase(Phosphotransferase) domain 1"/>
    <property type="match status" value="1"/>
</dbReference>
<feature type="compositionally biased region" description="Polar residues" evidence="1">
    <location>
        <begin position="1121"/>
        <end position="1150"/>
    </location>
</feature>
<keyword evidence="4" id="KW-1185">Reference proteome</keyword>
<dbReference type="Pfam" id="PF00069">
    <property type="entry name" value="Pkinase"/>
    <property type="match status" value="1"/>
</dbReference>
<gene>
    <name evidence="3" type="ORF">FGO68_gene16745</name>
</gene>
<protein>
    <recommendedName>
        <fullName evidence="2">Protein kinase domain-containing protein</fullName>
    </recommendedName>
</protein>
<accession>A0A8J8P0T6</accession>
<dbReference type="InterPro" id="IPR000719">
    <property type="entry name" value="Prot_kinase_dom"/>
</dbReference>